<feature type="repeat" description="TPR" evidence="1">
    <location>
        <begin position="484"/>
        <end position="517"/>
    </location>
</feature>
<dbReference type="PANTHER" id="PTHR12558">
    <property type="entry name" value="CELL DIVISION CYCLE 16,23,27"/>
    <property type="match status" value="1"/>
</dbReference>
<keyword evidence="4" id="KW-1185">Reference proteome</keyword>
<evidence type="ECO:0000313" key="3">
    <source>
        <dbReference type="EMBL" id="SCA55661.1"/>
    </source>
</evidence>
<proteinExistence type="predicted"/>
<dbReference type="Gene3D" id="1.25.40.10">
    <property type="entry name" value="Tetratricopeptide repeat domain"/>
    <property type="match status" value="1"/>
</dbReference>
<dbReference type="PROSITE" id="PS51257">
    <property type="entry name" value="PROKAR_LIPOPROTEIN"/>
    <property type="match status" value="1"/>
</dbReference>
<dbReference type="Pfam" id="PF13414">
    <property type="entry name" value="TPR_11"/>
    <property type="match status" value="1"/>
</dbReference>
<name>A0A1C3REJ6_9PROT</name>
<keyword evidence="2" id="KW-0732">Signal</keyword>
<dbReference type="EMBL" id="FLYE01000003">
    <property type="protein sequence ID" value="SCA55661.1"/>
    <property type="molecule type" value="Genomic_DNA"/>
</dbReference>
<feature type="signal peptide" evidence="2">
    <location>
        <begin position="1"/>
        <end position="27"/>
    </location>
</feature>
<keyword evidence="1" id="KW-0802">TPR repeat</keyword>
<dbReference type="SMART" id="SM00028">
    <property type="entry name" value="TPR"/>
    <property type="match status" value="6"/>
</dbReference>
<feature type="chain" id="PRO_5008680666" evidence="2">
    <location>
        <begin position="28"/>
        <end position="568"/>
    </location>
</feature>
<dbReference type="InterPro" id="IPR019734">
    <property type="entry name" value="TPR_rpt"/>
</dbReference>
<organism evidence="3 4">
    <name type="scientific">Candidatus Terasakiella magnetica</name>
    <dbReference type="NCBI Taxonomy" id="1867952"/>
    <lineage>
        <taxon>Bacteria</taxon>
        <taxon>Pseudomonadati</taxon>
        <taxon>Pseudomonadota</taxon>
        <taxon>Alphaproteobacteria</taxon>
        <taxon>Rhodospirillales</taxon>
        <taxon>Terasakiellaceae</taxon>
        <taxon>Terasakiella</taxon>
    </lineage>
</organism>
<gene>
    <name evidence="3" type="ORF">MTBPR1_110100</name>
</gene>
<feature type="repeat" description="TPR" evidence="1">
    <location>
        <begin position="415"/>
        <end position="448"/>
    </location>
</feature>
<dbReference type="STRING" id="1867952.MTBPR1_110100"/>
<evidence type="ECO:0000256" key="2">
    <source>
        <dbReference type="SAM" id="SignalP"/>
    </source>
</evidence>
<dbReference type="InterPro" id="IPR011990">
    <property type="entry name" value="TPR-like_helical_dom_sf"/>
</dbReference>
<dbReference type="PANTHER" id="PTHR12558:SF13">
    <property type="entry name" value="CELL DIVISION CYCLE PROTEIN 27 HOMOLOG"/>
    <property type="match status" value="1"/>
</dbReference>
<dbReference type="SUPFAM" id="SSF48452">
    <property type="entry name" value="TPR-like"/>
    <property type="match status" value="2"/>
</dbReference>
<protein>
    <submittedName>
        <fullName evidence="3">Putative TPR repeat protein</fullName>
    </submittedName>
</protein>
<sequence>MAALGMKKIFVSALICAPLLMTGCTTASEPSAKPLTPGASSFSDYLVGQYAVRHRQMRDAADFLSSVKSSEDLPTTLDNNLDRQLFTILAGEGRISEAAQIAKRLKQDNLMSHVLLIVDHVAQGQMKSAYELAETLSSKGLGAYVKPLVHAWLIAGEKGVDAALKSMDGFKEQKGLEALYHLHSGLLNQYGERFEEAEKHYKLASVGPNGMSLRLAELYGTLLVKQNRLAEAEKVYQDYSLAHPDSLYIQAMRDELESGVLATRTELSIKDGIAETLFGLSSSLRSHSTRQAGLIMGRLALHIKADFPIAQILVAEILETDGRFLDANAVYNTIPKTNPFSWSARLRMALNLDDISRSDEAIDVLEEMVAQHPERLEGLMTLGDVLRHRDHFDKAQAVYAQAIDLIGQGIGRHHWNLFYSRAITLERLKRWDEAEPLFLKALELEPNQPFVLNYLGYSWIEIGRNMDKAQKMIEEAVAQRPRDGYIVDSLGWVLYRIGEYEKAVVHLERAVELQASDPVINDHLGDAYWKVGRNREARFQWYRARSLNPEKDVLEKIEEKIKNGLIEE</sequence>
<dbReference type="PROSITE" id="PS50005">
    <property type="entry name" value="TPR"/>
    <property type="match status" value="2"/>
</dbReference>
<reference evidence="3 4" key="1">
    <citation type="submission" date="2016-07" db="EMBL/GenBank/DDBJ databases">
        <authorList>
            <person name="Lefevre C.T."/>
        </authorList>
    </citation>
    <scope>NUCLEOTIDE SEQUENCE [LARGE SCALE GENOMIC DNA]</scope>
    <source>
        <strain evidence="3">PR1</strain>
    </source>
</reference>
<dbReference type="Pfam" id="PF13432">
    <property type="entry name" value="TPR_16"/>
    <property type="match status" value="1"/>
</dbReference>
<dbReference type="Proteomes" id="UP000231658">
    <property type="component" value="Unassembled WGS sequence"/>
</dbReference>
<evidence type="ECO:0000256" key="1">
    <source>
        <dbReference type="PROSITE-ProRule" id="PRU00339"/>
    </source>
</evidence>
<accession>A0A1C3REJ6</accession>
<dbReference type="AlphaFoldDB" id="A0A1C3REJ6"/>
<evidence type="ECO:0000313" key="4">
    <source>
        <dbReference type="Proteomes" id="UP000231658"/>
    </source>
</evidence>